<feature type="domain" description="Major facilitator superfamily (MFS) profile" evidence="6">
    <location>
        <begin position="1"/>
        <end position="111"/>
    </location>
</feature>
<dbReference type="AlphaFoldDB" id="A0A1H4XYF6"/>
<keyword evidence="2 5" id="KW-0812">Transmembrane</keyword>
<feature type="transmembrane region" description="Helical" evidence="5">
    <location>
        <begin position="85"/>
        <end position="106"/>
    </location>
</feature>
<evidence type="ECO:0000256" key="1">
    <source>
        <dbReference type="ARBA" id="ARBA00004651"/>
    </source>
</evidence>
<gene>
    <name evidence="7" type="ORF">SAMN04490220_3518</name>
</gene>
<dbReference type="InterPro" id="IPR020846">
    <property type="entry name" value="MFS_dom"/>
</dbReference>
<evidence type="ECO:0000259" key="6">
    <source>
        <dbReference type="PROSITE" id="PS50850"/>
    </source>
</evidence>
<dbReference type="GO" id="GO:0022857">
    <property type="term" value="F:transmembrane transporter activity"/>
    <property type="evidence" value="ECO:0007669"/>
    <property type="project" value="InterPro"/>
</dbReference>
<evidence type="ECO:0000256" key="2">
    <source>
        <dbReference type="ARBA" id="ARBA00022692"/>
    </source>
</evidence>
<sequence length="127" mass="12815">MLALAHARLWQVVVALVVINVFVSASYAALPALLVDAVPSEFTGFTNGINAIARTFGSSLASALVATLLASVTVAGTGLASEQAFVIGFWVGGAAAGAAGLAIVGAERSRRNRADRGVRFGTASVNL</sequence>
<evidence type="ECO:0000256" key="5">
    <source>
        <dbReference type="SAM" id="Phobius"/>
    </source>
</evidence>
<dbReference type="InterPro" id="IPR036259">
    <property type="entry name" value="MFS_trans_sf"/>
</dbReference>
<keyword evidence="3 5" id="KW-1133">Transmembrane helix</keyword>
<dbReference type="SUPFAM" id="SSF103473">
    <property type="entry name" value="MFS general substrate transporter"/>
    <property type="match status" value="1"/>
</dbReference>
<dbReference type="Proteomes" id="UP000183407">
    <property type="component" value="Unassembled WGS sequence"/>
</dbReference>
<comment type="subcellular location">
    <subcellularLocation>
        <location evidence="1">Cell membrane</location>
        <topology evidence="1">Multi-pass membrane protein</topology>
    </subcellularLocation>
</comment>
<feature type="transmembrane region" description="Helical" evidence="5">
    <location>
        <begin position="12"/>
        <end position="35"/>
    </location>
</feature>
<dbReference type="PROSITE" id="PS50850">
    <property type="entry name" value="MFS"/>
    <property type="match status" value="1"/>
</dbReference>
<accession>A0A1H4XYF6</accession>
<evidence type="ECO:0000313" key="8">
    <source>
        <dbReference type="Proteomes" id="UP000183407"/>
    </source>
</evidence>
<dbReference type="RefSeq" id="WP_073365596.1">
    <property type="nucleotide sequence ID" value="NZ_FNTL01000004.1"/>
</dbReference>
<keyword evidence="4 5" id="KW-0472">Membrane</keyword>
<dbReference type="EMBL" id="FNTL01000004">
    <property type="protein sequence ID" value="SED10736.1"/>
    <property type="molecule type" value="Genomic_DNA"/>
</dbReference>
<evidence type="ECO:0000256" key="3">
    <source>
        <dbReference type="ARBA" id="ARBA00022989"/>
    </source>
</evidence>
<dbReference type="GO" id="GO:0005886">
    <property type="term" value="C:plasma membrane"/>
    <property type="evidence" value="ECO:0007669"/>
    <property type="project" value="UniProtKB-SubCell"/>
</dbReference>
<protein>
    <recommendedName>
        <fullName evidence="6">Major facilitator superfamily (MFS) profile domain-containing protein</fullName>
    </recommendedName>
</protein>
<organism evidence="7 8">
    <name type="scientific">Rhodococcus jostii</name>
    <dbReference type="NCBI Taxonomy" id="132919"/>
    <lineage>
        <taxon>Bacteria</taxon>
        <taxon>Bacillati</taxon>
        <taxon>Actinomycetota</taxon>
        <taxon>Actinomycetes</taxon>
        <taxon>Mycobacteriales</taxon>
        <taxon>Nocardiaceae</taxon>
        <taxon>Rhodococcus</taxon>
    </lineage>
</organism>
<proteinExistence type="predicted"/>
<name>A0A1H4XYF6_RHOJO</name>
<evidence type="ECO:0000313" key="7">
    <source>
        <dbReference type="EMBL" id="SED10736.1"/>
    </source>
</evidence>
<reference evidence="8" key="1">
    <citation type="submission" date="2016-10" db="EMBL/GenBank/DDBJ databases">
        <authorList>
            <person name="Varghese N."/>
        </authorList>
    </citation>
    <scope>NUCLEOTIDE SEQUENCE [LARGE SCALE GENOMIC DNA]</scope>
    <source>
        <strain evidence="8">DSM 44719</strain>
    </source>
</reference>
<evidence type="ECO:0000256" key="4">
    <source>
        <dbReference type="ARBA" id="ARBA00023136"/>
    </source>
</evidence>
<dbReference type="Gene3D" id="1.20.1250.20">
    <property type="entry name" value="MFS general substrate transporter like domains"/>
    <property type="match status" value="1"/>
</dbReference>